<dbReference type="EMBL" id="CAKKNE010000004">
    <property type="protein sequence ID" value="CAH0374837.1"/>
    <property type="molecule type" value="Genomic_DNA"/>
</dbReference>
<dbReference type="InterPro" id="IPR012677">
    <property type="entry name" value="Nucleotide-bd_a/b_plait_sf"/>
</dbReference>
<dbReference type="GO" id="GO:0003723">
    <property type="term" value="F:RNA binding"/>
    <property type="evidence" value="ECO:0007669"/>
    <property type="project" value="UniProtKB-UniRule"/>
</dbReference>
<keyword evidence="1 2" id="KW-0694">RNA-binding</keyword>
<evidence type="ECO:0000313" key="6">
    <source>
        <dbReference type="Proteomes" id="UP000789595"/>
    </source>
</evidence>
<evidence type="ECO:0000256" key="2">
    <source>
        <dbReference type="PROSITE-ProRule" id="PRU00176"/>
    </source>
</evidence>
<name>A0A8J2SV36_9STRA</name>
<organism evidence="5 6">
    <name type="scientific">Pelagomonas calceolata</name>
    <dbReference type="NCBI Taxonomy" id="35677"/>
    <lineage>
        <taxon>Eukaryota</taxon>
        <taxon>Sar</taxon>
        <taxon>Stramenopiles</taxon>
        <taxon>Ochrophyta</taxon>
        <taxon>Pelagophyceae</taxon>
        <taxon>Pelagomonadales</taxon>
        <taxon>Pelagomonadaceae</taxon>
        <taxon>Pelagomonas</taxon>
    </lineage>
</organism>
<dbReference type="PANTHER" id="PTHR23236:SF11">
    <property type="entry name" value="EUKARYOTIC TRANSLATION INITIATION FACTOR 4H"/>
    <property type="match status" value="1"/>
</dbReference>
<proteinExistence type="predicted"/>
<evidence type="ECO:0000256" key="1">
    <source>
        <dbReference type="ARBA" id="ARBA00022884"/>
    </source>
</evidence>
<dbReference type="PROSITE" id="PS50102">
    <property type="entry name" value="RRM"/>
    <property type="match status" value="2"/>
</dbReference>
<protein>
    <recommendedName>
        <fullName evidence="4">RRM domain-containing protein</fullName>
    </recommendedName>
</protein>
<gene>
    <name evidence="5" type="ORF">PECAL_4P21430</name>
</gene>
<evidence type="ECO:0000256" key="3">
    <source>
        <dbReference type="SAM" id="MobiDB-lite"/>
    </source>
</evidence>
<feature type="region of interest" description="Disordered" evidence="3">
    <location>
        <begin position="20"/>
        <end position="102"/>
    </location>
</feature>
<dbReference type="PANTHER" id="PTHR23236">
    <property type="entry name" value="EUKARYOTIC TRANSLATION INITIATION FACTOR 4B/4H"/>
    <property type="match status" value="1"/>
</dbReference>
<dbReference type="SMART" id="SM00360">
    <property type="entry name" value="RRM"/>
    <property type="match status" value="2"/>
</dbReference>
<dbReference type="SUPFAM" id="SSF54928">
    <property type="entry name" value="RNA-binding domain, RBD"/>
    <property type="match status" value="2"/>
</dbReference>
<feature type="domain" description="RRM" evidence="4">
    <location>
        <begin position="201"/>
        <end position="279"/>
    </location>
</feature>
<feature type="region of interest" description="Disordered" evidence="3">
    <location>
        <begin position="174"/>
        <end position="196"/>
    </location>
</feature>
<accession>A0A8J2SV36</accession>
<keyword evidence="6" id="KW-1185">Reference proteome</keyword>
<dbReference type="Gene3D" id="3.30.70.330">
    <property type="match status" value="2"/>
</dbReference>
<feature type="compositionally biased region" description="Basic residues" evidence="3">
    <location>
        <begin position="75"/>
        <end position="85"/>
    </location>
</feature>
<dbReference type="AlphaFoldDB" id="A0A8J2SV36"/>
<feature type="compositionally biased region" description="Basic residues" evidence="3">
    <location>
        <begin position="30"/>
        <end position="43"/>
    </location>
</feature>
<feature type="compositionally biased region" description="Low complexity" evidence="3">
    <location>
        <begin position="89"/>
        <end position="102"/>
    </location>
</feature>
<evidence type="ECO:0000313" key="5">
    <source>
        <dbReference type="EMBL" id="CAH0374837.1"/>
    </source>
</evidence>
<feature type="compositionally biased region" description="Basic and acidic residues" evidence="3">
    <location>
        <begin position="44"/>
        <end position="57"/>
    </location>
</feature>
<dbReference type="Proteomes" id="UP000789595">
    <property type="component" value="Unassembled WGS sequence"/>
</dbReference>
<feature type="domain" description="RRM" evidence="4">
    <location>
        <begin position="104"/>
        <end position="185"/>
    </location>
</feature>
<reference evidence="5" key="1">
    <citation type="submission" date="2021-11" db="EMBL/GenBank/DDBJ databases">
        <authorList>
            <consortium name="Genoscope - CEA"/>
            <person name="William W."/>
        </authorList>
    </citation>
    <scope>NUCLEOTIDE SEQUENCE</scope>
</reference>
<dbReference type="Pfam" id="PF00076">
    <property type="entry name" value="RRM_1"/>
    <property type="match status" value="2"/>
</dbReference>
<feature type="compositionally biased region" description="Basic residues" evidence="3">
    <location>
        <begin position="178"/>
        <end position="193"/>
    </location>
</feature>
<dbReference type="InterPro" id="IPR000504">
    <property type="entry name" value="RRM_dom"/>
</dbReference>
<dbReference type="OrthoDB" id="439808at2759"/>
<evidence type="ECO:0000259" key="4">
    <source>
        <dbReference type="PROSITE" id="PS50102"/>
    </source>
</evidence>
<comment type="caution">
    <text evidence="5">The sequence shown here is derived from an EMBL/GenBank/DDBJ whole genome shotgun (WGS) entry which is preliminary data.</text>
</comment>
<sequence>MSSQADEVARLKAELAALQQETASLEKKPKKDKRKKKEKNKRKSTADDEAAKLRAELEAVDAETAALTGAPPPEKKRKKDKKAKKAKTEPAPAVPADTDAPPARRAYVGGLPFDATEESVSNYFSTLCGDLEKVEIQCFEDNPERCCGIAYVTFVEPDSLDRALTLDGESFKGDGRTMKIRRDRTGNKPRRPPPPRVAGSLTVYVGNMPWAASKEEVEAMLADAGCAVSSMRYHTDAETGQFRGFVHAELADESSLSNALALAGTRWRGRELRVSHSETGKKRS</sequence>
<dbReference type="InterPro" id="IPR035979">
    <property type="entry name" value="RBD_domain_sf"/>
</dbReference>